<dbReference type="PANTHER" id="PTHR11588">
    <property type="entry name" value="TUBULIN"/>
    <property type="match status" value="1"/>
</dbReference>
<dbReference type="InterPro" id="IPR036525">
    <property type="entry name" value="Tubulin/FtsZ_GTPase_sf"/>
</dbReference>
<gene>
    <name evidence="7" type="ORF">C2E21_9207</name>
</gene>
<dbReference type="SUPFAM" id="SSF52490">
    <property type="entry name" value="Tubulin nucleotide-binding domain-like"/>
    <property type="match status" value="1"/>
</dbReference>
<dbReference type="InterPro" id="IPR009060">
    <property type="entry name" value="UBA-like_sf"/>
</dbReference>
<keyword evidence="4" id="KW-0342">GTP-binding</keyword>
<evidence type="ECO:0000256" key="4">
    <source>
        <dbReference type="ARBA" id="ARBA00023134"/>
    </source>
</evidence>
<dbReference type="InterPro" id="IPR004057">
    <property type="entry name" value="Epsilon_tubulin"/>
</dbReference>
<dbReference type="InterPro" id="IPR003008">
    <property type="entry name" value="Tubulin_FtsZ_GTPase"/>
</dbReference>
<evidence type="ECO:0000313" key="7">
    <source>
        <dbReference type="EMBL" id="PRW20279.1"/>
    </source>
</evidence>
<dbReference type="SUPFAM" id="SSF55307">
    <property type="entry name" value="Tubulin C-terminal domain-like"/>
    <property type="match status" value="1"/>
</dbReference>
<comment type="similarity">
    <text evidence="1">Belongs to the tubulin family.</text>
</comment>
<reference evidence="7 8" key="1">
    <citation type="journal article" date="2018" name="Plant J.">
        <title>Genome sequences of Chlorella sorokiniana UTEX 1602 and Micractinium conductrix SAG 241.80: implications to maltose excretion by a green alga.</title>
        <authorList>
            <person name="Arriola M.B."/>
            <person name="Velmurugan N."/>
            <person name="Zhang Y."/>
            <person name="Plunkett M.H."/>
            <person name="Hondzo H."/>
            <person name="Barney B.M."/>
        </authorList>
    </citation>
    <scope>NUCLEOTIDE SEQUENCE [LARGE SCALE GENOMIC DNA]</scope>
    <source>
        <strain evidence="8">UTEX 1602</strain>
    </source>
</reference>
<dbReference type="InterPro" id="IPR018316">
    <property type="entry name" value="Tubulin/FtsZ_2-layer-sand-dom"/>
</dbReference>
<evidence type="ECO:0000256" key="1">
    <source>
        <dbReference type="ARBA" id="ARBA00009636"/>
    </source>
</evidence>
<keyword evidence="2" id="KW-0493">Microtubule</keyword>
<dbReference type="PROSITE" id="PS50030">
    <property type="entry name" value="UBA"/>
    <property type="match status" value="1"/>
</dbReference>
<sequence>MEEGVVNSILRGPLAELFDSRQLLTDVSGAGNNWAVGNCMYGPQYRDSLSNVIRSQAEACDSLQGFMLLHSLGGGTGSGLGSYVLEQLADEYPEVERFSTCVLPSPESDDVVTSPFNACLSLAKLAEHADCVLPVDNQALADICAAAERSRVPRRGAAAAPAAGKGEQPFDAMNSIAANLLLHLTASVRFEGQLNLDLNEVTTNLVPYPRLHFLLASMTPLGAATTAAGAAAASRQAGARSIDQAFLDVLSPSQQLVKVQPKQHTYLACGLIARGSVSPWDLNRGIGRLRQQMRMAPWAEEAFKTGLCSCSPVGSTFSLLGLANNCGMAATLAGAQQRFLQLYRRRLYVHHYTAHLDAAELEAAAEAVGWLAESYRQLDDTTRPPDLARLRPQEFGASGAGQLALGDAPLRHREAAGAVPQAAMPRSSDGGEEDAAPEALFCAYCGTDIDTKKEEYIRVNCSIESCRQNYHADCMTEFLLGRAAQLESWRSREKYEVSAKKRPAMLLQQHWQCPCVYAAPGVKAEQPCNGFTSSGDLVKPAKTIVLPPPAAAGGPRAAAQKKQQLPSLRPTKKPVLKQLSGSTHFTAHVPTPGSGLGGSRGLLGDSLGVGAGAGAKTFAQEQEEARKAAEKKRRRKGSASGAAPASAATADAGAASGGNPAERSVSTLSPTPSAEALPVPLPVHDSARRAICISSLTDMGFSWRDAEAAADASGGELETALHLLTSGAVGRHPLV</sequence>
<dbReference type="Gene3D" id="3.40.50.1440">
    <property type="entry name" value="Tubulin/FtsZ, GTPase domain"/>
    <property type="match status" value="1"/>
</dbReference>
<dbReference type="SMART" id="SM00865">
    <property type="entry name" value="Tubulin_C"/>
    <property type="match status" value="1"/>
</dbReference>
<evidence type="ECO:0000256" key="5">
    <source>
        <dbReference type="SAM" id="MobiDB-lite"/>
    </source>
</evidence>
<dbReference type="InterPro" id="IPR008280">
    <property type="entry name" value="Tub_FtsZ_C"/>
</dbReference>
<dbReference type="SUPFAM" id="SSF46934">
    <property type="entry name" value="UBA-like"/>
    <property type="match status" value="1"/>
</dbReference>
<dbReference type="Gene3D" id="3.30.1330.20">
    <property type="entry name" value="Tubulin/FtsZ, C-terminal domain"/>
    <property type="match status" value="1"/>
</dbReference>
<dbReference type="InterPro" id="IPR015940">
    <property type="entry name" value="UBA"/>
</dbReference>
<dbReference type="STRING" id="3076.A0A2P6TCB9"/>
<keyword evidence="3" id="KW-0547">Nucleotide-binding</keyword>
<dbReference type="EMBL" id="LHPG02000025">
    <property type="protein sequence ID" value="PRW20279.1"/>
    <property type="molecule type" value="Genomic_DNA"/>
</dbReference>
<name>A0A2P6TCB9_CHLSO</name>
<proteinExistence type="inferred from homology"/>
<evidence type="ECO:0000313" key="8">
    <source>
        <dbReference type="Proteomes" id="UP000239899"/>
    </source>
</evidence>
<dbReference type="AlphaFoldDB" id="A0A2P6TCB9"/>
<evidence type="ECO:0000256" key="2">
    <source>
        <dbReference type="ARBA" id="ARBA00022701"/>
    </source>
</evidence>
<dbReference type="SMART" id="SM00864">
    <property type="entry name" value="Tubulin"/>
    <property type="match status" value="1"/>
</dbReference>
<feature type="compositionally biased region" description="Low complexity" evidence="5">
    <location>
        <begin position="638"/>
        <end position="654"/>
    </location>
</feature>
<dbReference type="PRINTS" id="PR01519">
    <property type="entry name" value="EPSLNTUBULIN"/>
</dbReference>
<comment type="caution">
    <text evidence="7">The sequence shown here is derived from an EMBL/GenBank/DDBJ whole genome shotgun (WGS) entry which is preliminary data.</text>
</comment>
<dbReference type="Proteomes" id="UP000239899">
    <property type="component" value="Unassembled WGS sequence"/>
</dbReference>
<feature type="region of interest" description="Disordered" evidence="5">
    <location>
        <begin position="618"/>
        <end position="680"/>
    </location>
</feature>
<evidence type="ECO:0000256" key="3">
    <source>
        <dbReference type="ARBA" id="ARBA00022741"/>
    </source>
</evidence>
<organism evidence="7 8">
    <name type="scientific">Chlorella sorokiniana</name>
    <name type="common">Freshwater green alga</name>
    <dbReference type="NCBI Taxonomy" id="3076"/>
    <lineage>
        <taxon>Eukaryota</taxon>
        <taxon>Viridiplantae</taxon>
        <taxon>Chlorophyta</taxon>
        <taxon>core chlorophytes</taxon>
        <taxon>Trebouxiophyceae</taxon>
        <taxon>Chlorellales</taxon>
        <taxon>Chlorellaceae</taxon>
        <taxon>Chlorella clade</taxon>
        <taxon>Chlorella</taxon>
    </lineage>
</organism>
<dbReference type="GO" id="GO:0005525">
    <property type="term" value="F:GTP binding"/>
    <property type="evidence" value="ECO:0007669"/>
    <property type="project" value="UniProtKB-KW"/>
</dbReference>
<dbReference type="InterPro" id="IPR000217">
    <property type="entry name" value="Tubulin"/>
</dbReference>
<dbReference type="PRINTS" id="PR01161">
    <property type="entry name" value="TUBULIN"/>
</dbReference>
<dbReference type="GO" id="GO:0005874">
    <property type="term" value="C:microtubule"/>
    <property type="evidence" value="ECO:0007669"/>
    <property type="project" value="UniProtKB-KW"/>
</dbReference>
<keyword evidence="8" id="KW-1185">Reference proteome</keyword>
<dbReference type="PROSITE" id="PS00227">
    <property type="entry name" value="TUBULIN"/>
    <property type="match status" value="1"/>
</dbReference>
<dbReference type="OrthoDB" id="1662883at2759"/>
<feature type="region of interest" description="Disordered" evidence="5">
    <location>
        <begin position="546"/>
        <end position="571"/>
    </location>
</feature>
<feature type="domain" description="UBA" evidence="6">
    <location>
        <begin position="682"/>
        <end position="727"/>
    </location>
</feature>
<protein>
    <submittedName>
        <fullName evidence="7">Epsilon tubulin</fullName>
    </submittedName>
</protein>
<dbReference type="GO" id="GO:0007017">
    <property type="term" value="P:microtubule-based process"/>
    <property type="evidence" value="ECO:0007669"/>
    <property type="project" value="InterPro"/>
</dbReference>
<dbReference type="Pfam" id="PF00091">
    <property type="entry name" value="Tubulin"/>
    <property type="match status" value="1"/>
</dbReference>
<dbReference type="Pfam" id="PF03953">
    <property type="entry name" value="Tubulin_C"/>
    <property type="match status" value="1"/>
</dbReference>
<evidence type="ECO:0000259" key="6">
    <source>
        <dbReference type="PROSITE" id="PS50030"/>
    </source>
</evidence>
<dbReference type="InterPro" id="IPR037103">
    <property type="entry name" value="Tubulin/FtsZ-like_C"/>
</dbReference>
<dbReference type="InterPro" id="IPR017975">
    <property type="entry name" value="Tubulin_CS"/>
</dbReference>
<accession>A0A2P6TCB9</accession>